<protein>
    <submittedName>
        <fullName evidence="1">17450_t:CDS:1</fullName>
    </submittedName>
</protein>
<comment type="caution">
    <text evidence="1">The sequence shown here is derived from an EMBL/GenBank/DDBJ whole genome shotgun (WGS) entry which is preliminary data.</text>
</comment>
<proteinExistence type="predicted"/>
<dbReference type="Proteomes" id="UP000789366">
    <property type="component" value="Unassembled WGS sequence"/>
</dbReference>
<feature type="non-terminal residue" evidence="1">
    <location>
        <position position="353"/>
    </location>
</feature>
<reference evidence="1" key="1">
    <citation type="submission" date="2021-06" db="EMBL/GenBank/DDBJ databases">
        <authorList>
            <person name="Kallberg Y."/>
            <person name="Tangrot J."/>
            <person name="Rosling A."/>
        </authorList>
    </citation>
    <scope>NUCLEOTIDE SEQUENCE</scope>
    <source>
        <strain evidence="1">28 12/20/2015</strain>
    </source>
</reference>
<evidence type="ECO:0000313" key="1">
    <source>
        <dbReference type="EMBL" id="CAG8523121.1"/>
    </source>
</evidence>
<evidence type="ECO:0000313" key="2">
    <source>
        <dbReference type="Proteomes" id="UP000789366"/>
    </source>
</evidence>
<name>A0ACA9LD66_9GLOM</name>
<gene>
    <name evidence="1" type="ORF">SPELUC_LOCUS4026</name>
</gene>
<organism evidence="1 2">
    <name type="scientific">Cetraspora pellucida</name>
    <dbReference type="NCBI Taxonomy" id="1433469"/>
    <lineage>
        <taxon>Eukaryota</taxon>
        <taxon>Fungi</taxon>
        <taxon>Fungi incertae sedis</taxon>
        <taxon>Mucoromycota</taxon>
        <taxon>Glomeromycotina</taxon>
        <taxon>Glomeromycetes</taxon>
        <taxon>Diversisporales</taxon>
        <taxon>Gigasporaceae</taxon>
        <taxon>Cetraspora</taxon>
    </lineage>
</organism>
<sequence length="353" mass="40614">MPKTTAKRVRKPNTRRVKNKKVVENNDAELTEPLKTRLSEQKMPKKRQRKAKNKNNNVSKESARDSLASDNIIDVDYIQDNNIHLTSKEAIQQPTSNDNTNNKPENKQIPSQHQKQTSVLVDSVNNLPFSNLNQQMYYFLDLPYVNEHEIGPPIDPFIDSSNESLKHNRSLHLNNTSYKNESLFSAKTYLIANPHCIPYSANSHCVPYSANPLCVPCSANPLRVPFSANYIPNYHDQHNTTSNLQNNNEDLNLQSQQTQVHHSPVNDSKNTNNIQQNEKELIFSDQAALVEWLRTRQDLVFQAQGSFILFLRTRNPISKVRDILVEKVTSPLEPSPKELIELKRKARETFYNY</sequence>
<dbReference type="EMBL" id="CAJVPW010003381">
    <property type="protein sequence ID" value="CAG8523121.1"/>
    <property type="molecule type" value="Genomic_DNA"/>
</dbReference>
<accession>A0ACA9LD66</accession>
<keyword evidence="2" id="KW-1185">Reference proteome</keyword>